<protein>
    <submittedName>
        <fullName evidence="1">Capsule assembly Wzi family protein</fullName>
    </submittedName>
</protein>
<evidence type="ECO:0000313" key="1">
    <source>
        <dbReference type="EMBL" id="NJW53411.1"/>
    </source>
</evidence>
<dbReference type="Gene3D" id="2.40.160.130">
    <property type="entry name" value="Capsule assembly protein Wzi"/>
    <property type="match status" value="1"/>
</dbReference>
<reference evidence="1 2" key="1">
    <citation type="submission" date="2020-03" db="EMBL/GenBank/DDBJ databases">
        <title>Salinimicrobium sp. nov, isolated from SCS.</title>
        <authorList>
            <person name="Cao W.R."/>
        </authorList>
    </citation>
    <scope>NUCLEOTIDE SEQUENCE [LARGE SCALE GENOMIC DNA]</scope>
    <source>
        <strain evidence="2">J15B91</strain>
    </source>
</reference>
<comment type="caution">
    <text evidence="1">The sequence shown here is derived from an EMBL/GenBank/DDBJ whole genome shotgun (WGS) entry which is preliminary data.</text>
</comment>
<name>A0ABX1D4D7_9FLAO</name>
<evidence type="ECO:0000313" key="2">
    <source>
        <dbReference type="Proteomes" id="UP000703674"/>
    </source>
</evidence>
<dbReference type="InterPro" id="IPR038636">
    <property type="entry name" value="Wzi_sf"/>
</dbReference>
<keyword evidence="2" id="KW-1185">Reference proteome</keyword>
<dbReference type="EMBL" id="JAAVJR010000005">
    <property type="protein sequence ID" value="NJW53411.1"/>
    <property type="molecule type" value="Genomic_DNA"/>
</dbReference>
<dbReference type="Proteomes" id="UP000703674">
    <property type="component" value="Unassembled WGS sequence"/>
</dbReference>
<sequence length="437" mass="49865">MTSGLYSQEINYNLSAIAQGTLFSGEESPFWIHSNQRGRLDEKTNLSSWLNGTGSYEFRYGGVLTAGLGILYHDGYSNEVQLDEYFVGYENNWFEAYAGRKQKTEFFSGISATNENVLWSLNSRPIPGLSFSTKTIPLFERAGIGFKASWEEFFSEETERYIQTPRIHHKSFHFIFNGIRNVELIAGGHHYVQWAGKSPEYGDLPSGFEDYLKVITGGSIIGGDGFVGEQEVNGLGNHLGGYEVQLNTSFSHYDLSLIYNTIFEDFSGIKLRNTPDGRYGIYLKDQEPEKWVQAMMYEFYFTRHQSKTYPTTDGKDNYFNNHLYRSGWTYEKRIIGLPFMMLDNERFRVAHNNVVAHHLGLTGNAFYTYPYKLLASYRANYGAKGGTSKPVEQILSTYLDVNVWQDFLNINLQFGADIHSEDSSNVGIGLRVQKSFF</sequence>
<organism evidence="1 2">
    <name type="scientific">Salinimicrobium oceani</name>
    <dbReference type="NCBI Taxonomy" id="2722702"/>
    <lineage>
        <taxon>Bacteria</taxon>
        <taxon>Pseudomonadati</taxon>
        <taxon>Bacteroidota</taxon>
        <taxon>Flavobacteriia</taxon>
        <taxon>Flavobacteriales</taxon>
        <taxon>Flavobacteriaceae</taxon>
        <taxon>Salinimicrobium</taxon>
    </lineage>
</organism>
<proteinExistence type="predicted"/>
<accession>A0ABX1D4D7</accession>
<gene>
    <name evidence="1" type="ORF">HC175_10810</name>
</gene>